<dbReference type="SUPFAM" id="SSF48024">
    <property type="entry name" value="N-terminal domain of DnaB helicase"/>
    <property type="match status" value="1"/>
</dbReference>
<gene>
    <name evidence="5" type="ORF">FZZ93_03155</name>
</gene>
<organism evidence="5 6">
    <name type="scientific">Halomonas eurihalina</name>
    <dbReference type="NCBI Taxonomy" id="42566"/>
    <lineage>
        <taxon>Bacteria</taxon>
        <taxon>Pseudomonadati</taxon>
        <taxon>Pseudomonadota</taxon>
        <taxon>Gammaproteobacteria</taxon>
        <taxon>Oceanospirillales</taxon>
        <taxon>Halomonadaceae</taxon>
        <taxon>Halomonas</taxon>
    </lineage>
</organism>
<dbReference type="GO" id="GO:0005524">
    <property type="term" value="F:ATP binding"/>
    <property type="evidence" value="ECO:0007669"/>
    <property type="project" value="InterPro"/>
</dbReference>
<dbReference type="InterPro" id="IPR016136">
    <property type="entry name" value="DNA_helicase_N/primase_C"/>
</dbReference>
<dbReference type="Proteomes" id="UP000324260">
    <property type="component" value="Unassembled WGS sequence"/>
</dbReference>
<dbReference type="EMBL" id="VTPU01000002">
    <property type="protein sequence ID" value="TZG40914.1"/>
    <property type="molecule type" value="Genomic_DNA"/>
</dbReference>
<evidence type="ECO:0000256" key="2">
    <source>
        <dbReference type="ARBA" id="ARBA00022705"/>
    </source>
</evidence>
<dbReference type="RefSeq" id="WP_149320888.1">
    <property type="nucleotide sequence ID" value="NZ_JARWAH010000002.1"/>
</dbReference>
<keyword evidence="6" id="KW-1185">Reference proteome</keyword>
<dbReference type="GO" id="GO:0003677">
    <property type="term" value="F:DNA binding"/>
    <property type="evidence" value="ECO:0007669"/>
    <property type="project" value="UniProtKB-KW"/>
</dbReference>
<protein>
    <recommendedName>
        <fullName evidence="4">DNA helicase DnaB-like N-terminal domain-containing protein</fullName>
    </recommendedName>
</protein>
<evidence type="ECO:0000256" key="3">
    <source>
        <dbReference type="ARBA" id="ARBA00023125"/>
    </source>
</evidence>
<dbReference type="GO" id="GO:1990077">
    <property type="term" value="C:primosome complex"/>
    <property type="evidence" value="ECO:0007669"/>
    <property type="project" value="UniProtKB-KW"/>
</dbReference>
<comment type="caution">
    <text evidence="5">The sequence shown here is derived from an EMBL/GenBank/DDBJ whole genome shotgun (WGS) entry which is preliminary data.</text>
</comment>
<sequence>MELVPPHNIEAEQSTLGTLMLDNSKWGDICEIIDAKAFYCYSLRLIFQAIREPAVGCGDDLGASGA</sequence>
<keyword evidence="3" id="KW-0238">DNA-binding</keyword>
<dbReference type="OrthoDB" id="7041949at2"/>
<proteinExistence type="predicted"/>
<evidence type="ECO:0000256" key="1">
    <source>
        <dbReference type="ARBA" id="ARBA00022515"/>
    </source>
</evidence>
<dbReference type="GO" id="GO:0006269">
    <property type="term" value="P:DNA replication, synthesis of primer"/>
    <property type="evidence" value="ECO:0007669"/>
    <property type="project" value="UniProtKB-KW"/>
</dbReference>
<evidence type="ECO:0000313" key="6">
    <source>
        <dbReference type="Proteomes" id="UP000324260"/>
    </source>
</evidence>
<name>A0A5D9DAE7_HALER</name>
<dbReference type="InterPro" id="IPR007693">
    <property type="entry name" value="DNA_helicase_DnaB-like_N"/>
</dbReference>
<keyword evidence="1" id="KW-0639">Primosome</keyword>
<evidence type="ECO:0000313" key="5">
    <source>
        <dbReference type="EMBL" id="TZG40914.1"/>
    </source>
</evidence>
<dbReference type="InterPro" id="IPR036185">
    <property type="entry name" value="DNA_heli_DnaB-like_N_sf"/>
</dbReference>
<dbReference type="AlphaFoldDB" id="A0A5D9DAE7"/>
<reference evidence="5 6" key="1">
    <citation type="submission" date="2019-08" db="EMBL/GenBank/DDBJ databases">
        <title>Draft Genome Sequence of Halomonas eurihalina Isolated from Preserved Hide-surface.</title>
        <authorList>
            <person name="Hussain S.A."/>
            <person name="Xu A."/>
            <person name="Sarker M."/>
            <person name="Sommers C."/>
        </authorList>
    </citation>
    <scope>NUCLEOTIDE SEQUENCE [LARGE SCALE GENOMIC DNA]</scope>
    <source>
        <strain evidence="5 6">MS1</strain>
    </source>
</reference>
<dbReference type="Gene3D" id="1.10.860.10">
    <property type="entry name" value="DNAb Helicase, Chain A"/>
    <property type="match status" value="1"/>
</dbReference>
<evidence type="ECO:0000259" key="4">
    <source>
        <dbReference type="Pfam" id="PF00772"/>
    </source>
</evidence>
<keyword evidence="2" id="KW-0235">DNA replication</keyword>
<feature type="domain" description="DNA helicase DnaB-like N-terminal" evidence="4">
    <location>
        <begin position="5"/>
        <end position="52"/>
    </location>
</feature>
<accession>A0A5D9DAE7</accession>
<dbReference type="Pfam" id="PF00772">
    <property type="entry name" value="DnaB"/>
    <property type="match status" value="1"/>
</dbReference>
<dbReference type="GO" id="GO:0003678">
    <property type="term" value="F:DNA helicase activity"/>
    <property type="evidence" value="ECO:0007669"/>
    <property type="project" value="InterPro"/>
</dbReference>